<feature type="transmembrane region" description="Helical" evidence="2">
    <location>
        <begin position="36"/>
        <end position="62"/>
    </location>
</feature>
<accession>A4XIU5</accession>
<dbReference type="EMBL" id="CP000679">
    <property type="protein sequence ID" value="ABP66830.1"/>
    <property type="molecule type" value="Genomic_DNA"/>
</dbReference>
<proteinExistence type="predicted"/>
<dbReference type="AlphaFoldDB" id="A4XIU5"/>
<evidence type="ECO:0000256" key="2">
    <source>
        <dbReference type="SAM" id="Phobius"/>
    </source>
</evidence>
<dbReference type="Proteomes" id="UP000000256">
    <property type="component" value="Chromosome"/>
</dbReference>
<reference evidence="3 4" key="1">
    <citation type="journal article" date="2008" name="Appl. Environ. Microbiol.">
        <title>Hydrogenomics of the extremely thermophilic bacterium Caldicellulosiruptor saccharolyticus.</title>
        <authorList>
            <person name="van de Werken H.J."/>
            <person name="Verhaart M.R."/>
            <person name="VanFossen A.L."/>
            <person name="Willquist K."/>
            <person name="Lewis D.L."/>
            <person name="Nichols J.D."/>
            <person name="Goorissen H.P."/>
            <person name="Mongodin E.F."/>
            <person name="Nelson K.E."/>
            <person name="van Niel E.W."/>
            <person name="Stams A.J."/>
            <person name="Ward D.E."/>
            <person name="de Vos W.M."/>
            <person name="van der Oost J."/>
            <person name="Kelly R.M."/>
            <person name="Kengen S.W."/>
        </authorList>
    </citation>
    <scope>NUCLEOTIDE SEQUENCE [LARGE SCALE GENOMIC DNA]</scope>
    <source>
        <strain evidence="4">ATCC 43494 / DSM 8903 / Tp8T 6331</strain>
    </source>
</reference>
<protein>
    <submittedName>
        <fullName evidence="3">Uncharacterized protein</fullName>
    </submittedName>
</protein>
<keyword evidence="4" id="KW-1185">Reference proteome</keyword>
<gene>
    <name evidence="3" type="ordered locus">Csac_1227</name>
</gene>
<feature type="coiled-coil region" evidence="1">
    <location>
        <begin position="83"/>
        <end position="110"/>
    </location>
</feature>
<name>A4XIU5_CALS8</name>
<organism evidence="3 4">
    <name type="scientific">Caldicellulosiruptor saccharolyticus (strain ATCC 43494 / DSM 8903 / Tp8T 6331)</name>
    <dbReference type="NCBI Taxonomy" id="351627"/>
    <lineage>
        <taxon>Bacteria</taxon>
        <taxon>Bacillati</taxon>
        <taxon>Bacillota</taxon>
        <taxon>Bacillota incertae sedis</taxon>
        <taxon>Caldicellulosiruptorales</taxon>
        <taxon>Caldicellulosiruptoraceae</taxon>
        <taxon>Caldicellulosiruptor</taxon>
    </lineage>
</organism>
<evidence type="ECO:0000313" key="4">
    <source>
        <dbReference type="Proteomes" id="UP000000256"/>
    </source>
</evidence>
<evidence type="ECO:0000256" key="1">
    <source>
        <dbReference type="SAM" id="Coils"/>
    </source>
</evidence>
<sequence length="224" mass="26154">MKERFNRVFGIVIFTELLLFCALVAYVQFQTNTYNFLAWVLICCSAVLINIAGYVFGILPYVQEVCNRVSKIQEVLREIDNHLNLMVEDNAEFENSINVLKNQLTILKVEGQREDVFFEQYKEMIIPNVKLIYDMAKNKNDREIKGLAKSLIDIIEKSIYSRRIFVPLWYEVMYFQTILSGCVYSAMNNLEIVINIQEEELKQSLILHGILTLVATLFIDCVRR</sequence>
<evidence type="ECO:0000313" key="3">
    <source>
        <dbReference type="EMBL" id="ABP66830.1"/>
    </source>
</evidence>
<keyword evidence="2" id="KW-0472">Membrane</keyword>
<feature type="transmembrane region" description="Helical" evidence="2">
    <location>
        <begin position="7"/>
        <end position="30"/>
    </location>
</feature>
<dbReference type="HOGENOM" id="CLU_079571_0_0_9"/>
<dbReference type="KEGG" id="csc:Csac_1227"/>
<keyword evidence="2" id="KW-0812">Transmembrane</keyword>
<keyword evidence="1" id="KW-0175">Coiled coil</keyword>
<dbReference type="RefSeq" id="WP_011916766.1">
    <property type="nucleotide sequence ID" value="NC_009437.1"/>
</dbReference>
<keyword evidence="2" id="KW-1133">Transmembrane helix</keyword>